<name>A0A3G8Y870_9FLAO</name>
<accession>A0A3G8Y870</accession>
<dbReference type="OrthoDB" id="2972467at2"/>
<dbReference type="EMBL" id="CP034161">
    <property type="protein sequence ID" value="AZI41150.1"/>
    <property type="molecule type" value="Genomic_DNA"/>
</dbReference>
<dbReference type="AlphaFoldDB" id="A0A3G8Y870"/>
<evidence type="ECO:0000313" key="3">
    <source>
        <dbReference type="Proteomes" id="UP000281810"/>
    </source>
</evidence>
<organism evidence="2 3">
    <name type="scientific">Epilithonimonas vandammei</name>
    <dbReference type="NCBI Taxonomy" id="2487072"/>
    <lineage>
        <taxon>Bacteria</taxon>
        <taxon>Pseudomonadati</taxon>
        <taxon>Bacteroidota</taxon>
        <taxon>Flavobacteriia</taxon>
        <taxon>Flavobacteriales</taxon>
        <taxon>Weeksellaceae</taxon>
        <taxon>Chryseobacterium group</taxon>
        <taxon>Epilithonimonas</taxon>
    </lineage>
</organism>
<evidence type="ECO:0000313" key="2">
    <source>
        <dbReference type="EMBL" id="AZI41150.1"/>
    </source>
</evidence>
<keyword evidence="3" id="KW-1185">Reference proteome</keyword>
<sequence>MPDVGRFFNIDPLAEKYAYNSTYAFQENKLGLGRELEGLELVPRGTEMFQQTVTQNPLSITTNVSLVNSNIPASQKDIHGNPVFDAGSIGLTTSGYNPDQRSFSTGKGFAIPAYGGDAPEGPQMSDAPMPSNSKGAEGPTNIIDGVKTLLNTAVQIKDLITGKTQAEVSNYTTASKDIVKIRGQAEKMGTAEKIVNGAMSNANPQLKANVTNYVFSGQLPKGTPTQNGAIISAGNALLKANGIRIQGQNTTTKSISKDKL</sequence>
<evidence type="ECO:0000256" key="1">
    <source>
        <dbReference type="SAM" id="MobiDB-lite"/>
    </source>
</evidence>
<feature type="region of interest" description="Disordered" evidence="1">
    <location>
        <begin position="115"/>
        <end position="135"/>
    </location>
</feature>
<protein>
    <recommendedName>
        <fullName evidence="4">RHS repeat-associated core domain-containing protein</fullName>
    </recommendedName>
</protein>
<proteinExistence type="predicted"/>
<dbReference type="RefSeq" id="WP_124804036.1">
    <property type="nucleotide sequence ID" value="NZ_CP034161.1"/>
</dbReference>
<evidence type="ECO:0008006" key="4">
    <source>
        <dbReference type="Google" id="ProtNLM"/>
    </source>
</evidence>
<gene>
    <name evidence="2" type="ORF">EIB74_14850</name>
</gene>
<reference evidence="3" key="1">
    <citation type="submission" date="2018-11" db="EMBL/GenBank/DDBJ databases">
        <title>Proposal to divide the Flavobacteriaceae and reorganize its genera based on Amino Acid Identity values calculated from whole genome sequences.</title>
        <authorList>
            <person name="Nicholson A.C."/>
            <person name="Gulvik C.A."/>
            <person name="Whitney A.M."/>
            <person name="Humrighouse B.W."/>
            <person name="Bell M."/>
            <person name="Holmes B."/>
            <person name="Steigerwalt A.B."/>
            <person name="Villarma A."/>
            <person name="Sheth M."/>
            <person name="Batra D."/>
            <person name="Pryor J."/>
            <person name="Bernardet J.-F."/>
            <person name="Hugo C."/>
            <person name="Kampfer P."/>
            <person name="Newman J.D."/>
            <person name="McQuiston J.R."/>
        </authorList>
    </citation>
    <scope>NUCLEOTIDE SEQUENCE [LARGE SCALE GENOMIC DNA]</scope>
    <source>
        <strain evidence="3">F5649</strain>
    </source>
</reference>
<dbReference type="Proteomes" id="UP000281810">
    <property type="component" value="Chromosome"/>
</dbReference>